<dbReference type="EMBL" id="JARSFG010000043">
    <property type="protein sequence ID" value="MEC1180720.1"/>
    <property type="molecule type" value="Genomic_DNA"/>
</dbReference>
<dbReference type="RefSeq" id="WP_326125216.1">
    <property type="nucleotide sequence ID" value="NZ_JARSFG010000043.1"/>
</dbReference>
<organism evidence="1 2">
    <name type="scientific">Metasolibacillus meyeri</name>
    <dbReference type="NCBI Taxonomy" id="1071052"/>
    <lineage>
        <taxon>Bacteria</taxon>
        <taxon>Bacillati</taxon>
        <taxon>Bacillota</taxon>
        <taxon>Bacilli</taxon>
        <taxon>Bacillales</taxon>
        <taxon>Caryophanaceae</taxon>
        <taxon>Metasolibacillus</taxon>
    </lineage>
</organism>
<dbReference type="Pfam" id="PF10704">
    <property type="entry name" value="DUF2508"/>
    <property type="match status" value="1"/>
</dbReference>
<comment type="caution">
    <text evidence="1">The sequence shown here is derived from an EMBL/GenBank/DDBJ whole genome shotgun (WGS) entry which is preliminary data.</text>
</comment>
<name>A0AAW9NT90_9BACL</name>
<dbReference type="InterPro" id="IPR019644">
    <property type="entry name" value="DUF2508"/>
</dbReference>
<evidence type="ECO:0000313" key="1">
    <source>
        <dbReference type="EMBL" id="MEC1180720.1"/>
    </source>
</evidence>
<dbReference type="AlphaFoldDB" id="A0AAW9NT90"/>
<keyword evidence="2" id="KW-1185">Reference proteome</keyword>
<gene>
    <name evidence="1" type="ORF">P9B03_19890</name>
</gene>
<accession>A0AAW9NT90</accession>
<sequence>MFFSRKGKLKKEFDVKLVNLMKETKEDWHNAKLIEDLSDDLNLDVEAQRKATESVHFFLFKEARIRRVNIK</sequence>
<reference evidence="1 2" key="1">
    <citation type="submission" date="2023-03" db="EMBL/GenBank/DDBJ databases">
        <title>Bacillus Genome Sequencing.</title>
        <authorList>
            <person name="Dunlap C."/>
        </authorList>
    </citation>
    <scope>NUCLEOTIDE SEQUENCE [LARGE SCALE GENOMIC DNA]</scope>
    <source>
        <strain evidence="1 2">B-59205</strain>
    </source>
</reference>
<proteinExistence type="predicted"/>
<dbReference type="Proteomes" id="UP001344888">
    <property type="component" value="Unassembled WGS sequence"/>
</dbReference>
<protein>
    <submittedName>
        <fullName evidence="1">YaaL family protein</fullName>
    </submittedName>
</protein>
<evidence type="ECO:0000313" key="2">
    <source>
        <dbReference type="Proteomes" id="UP001344888"/>
    </source>
</evidence>